<evidence type="ECO:0000256" key="6">
    <source>
        <dbReference type="SAM" id="Coils"/>
    </source>
</evidence>
<comment type="subcellular location">
    <subcellularLocation>
        <location evidence="1">Cytoplasm</location>
        <location evidence="1">Cytoskeleton</location>
    </subcellularLocation>
</comment>
<evidence type="ECO:0000256" key="3">
    <source>
        <dbReference type="ARBA" id="ARBA00022840"/>
    </source>
</evidence>
<dbReference type="InterPro" id="IPR031852">
    <property type="entry name" value="Vik1/Cik1_MT-bd"/>
</dbReference>
<gene>
    <name evidence="9" type="ORF">CAMP_LOCUS15757</name>
</gene>
<dbReference type="PROSITE" id="PS50067">
    <property type="entry name" value="KINESIN_MOTOR_2"/>
    <property type="match status" value="1"/>
</dbReference>
<keyword evidence="6" id="KW-0175">Coiled coil</keyword>
<dbReference type="GO" id="GO:0007018">
    <property type="term" value="P:microtubule-based movement"/>
    <property type="evidence" value="ECO:0007669"/>
    <property type="project" value="InterPro"/>
</dbReference>
<dbReference type="PANTHER" id="PTHR21608">
    <property type="entry name" value="KINESIN-LIKE PROTEIN CG14535"/>
    <property type="match status" value="1"/>
</dbReference>
<evidence type="ECO:0000256" key="7">
    <source>
        <dbReference type="SAM" id="MobiDB-lite"/>
    </source>
</evidence>
<dbReference type="Gene3D" id="3.40.850.10">
    <property type="entry name" value="Kinesin motor domain"/>
    <property type="match status" value="1"/>
</dbReference>
<keyword evidence="2" id="KW-0547">Nucleotide-binding</keyword>
<organism evidence="9 10">
    <name type="scientific">Caenorhabditis angaria</name>
    <dbReference type="NCBI Taxonomy" id="860376"/>
    <lineage>
        <taxon>Eukaryota</taxon>
        <taxon>Metazoa</taxon>
        <taxon>Ecdysozoa</taxon>
        <taxon>Nematoda</taxon>
        <taxon>Chromadorea</taxon>
        <taxon>Rhabditida</taxon>
        <taxon>Rhabditina</taxon>
        <taxon>Rhabditomorpha</taxon>
        <taxon>Rhabditoidea</taxon>
        <taxon>Rhabditidae</taxon>
        <taxon>Peloderinae</taxon>
        <taxon>Caenorhabditis</taxon>
    </lineage>
</organism>
<evidence type="ECO:0000259" key="8">
    <source>
        <dbReference type="PROSITE" id="PS50067"/>
    </source>
</evidence>
<comment type="caution">
    <text evidence="5">Lacks conserved residue(s) required for the propagation of feature annotation.</text>
</comment>
<feature type="coiled-coil region" evidence="6">
    <location>
        <begin position="935"/>
        <end position="976"/>
    </location>
</feature>
<feature type="region of interest" description="Disordered" evidence="7">
    <location>
        <begin position="560"/>
        <end position="596"/>
    </location>
</feature>
<dbReference type="InterPro" id="IPR027417">
    <property type="entry name" value="P-loop_NTPase"/>
</dbReference>
<comment type="caution">
    <text evidence="9">The sequence shown here is derived from an EMBL/GenBank/DDBJ whole genome shotgun (WGS) entry which is preliminary data.</text>
</comment>
<feature type="compositionally biased region" description="Low complexity" evidence="7">
    <location>
        <begin position="864"/>
        <end position="886"/>
    </location>
</feature>
<dbReference type="GO" id="GO:0005856">
    <property type="term" value="C:cytoskeleton"/>
    <property type="evidence" value="ECO:0007669"/>
    <property type="project" value="UniProtKB-SubCell"/>
</dbReference>
<proteinExistence type="inferred from homology"/>
<comment type="similarity">
    <text evidence="5">Belongs to the TRAFAC class myosin-kinesin ATPase superfamily. Kinesin family.</text>
</comment>
<evidence type="ECO:0000256" key="2">
    <source>
        <dbReference type="ARBA" id="ARBA00022741"/>
    </source>
</evidence>
<dbReference type="InterPro" id="IPR036961">
    <property type="entry name" value="Kinesin_motor_dom_sf"/>
</dbReference>
<name>A0A9P1IXY0_9PELO</name>
<dbReference type="GO" id="GO:0005524">
    <property type="term" value="F:ATP binding"/>
    <property type="evidence" value="ECO:0007669"/>
    <property type="project" value="UniProtKB-KW"/>
</dbReference>
<feature type="compositionally biased region" description="Low complexity" evidence="7">
    <location>
        <begin position="354"/>
        <end position="366"/>
    </location>
</feature>
<evidence type="ECO:0000256" key="5">
    <source>
        <dbReference type="PROSITE-ProRule" id="PRU00283"/>
    </source>
</evidence>
<dbReference type="Proteomes" id="UP001152747">
    <property type="component" value="Unassembled WGS sequence"/>
</dbReference>
<dbReference type="SMART" id="SM00129">
    <property type="entry name" value="KISc"/>
    <property type="match status" value="1"/>
</dbReference>
<protein>
    <recommendedName>
        <fullName evidence="8">Kinesin motor domain-containing protein</fullName>
    </recommendedName>
</protein>
<sequence length="1022" mass="114244">MEACSSSSSLNSTTKSPLRTIPKIRICANVSQEDLNTKRCQLSENQQNLCVEGKNYSRGVFDHVFWPDSSQDDISHAFLHDTIKSVVLQGNDATILSMGSKSAGKDERLYGENIGGSTSRNGLVQIAITQLMTLLEEMRSDEERVQVRMSAIMISQHDSTILDLLSPFNPDPRHRIVRFVDDLRTGVYIDNESEIRVESIDQALFYLNTAVDHRLIQDEATHRTCHVYISLSVYSHNLSETEKSGGRRRLCFLDMGIGDRNSMDKGITMPGLGSILLAMVQRNKHVPLRETTTCQLIRCALSSSRFTTFLFSFGSRNDDNENIAHLACKIARTRLKNAFGGSNSTLLKNKKHLNNNSSEASSSDTTSRNRRDLESGSEFSAAETVIYLGPSTSSVPSTPTRALHRTSRTNSQTNISLAGSGAEDLTKPLSIETKSSPTHSIPPMLKGHTPFFSNSLKLYDELCSPPGTSKTSPNAFGGVSLEDRDDFGIMIAEAPKTPSSIASSKQKKYNLDDGKRKQIMKWMEGSESPPVLYTTPCYDQNWEETGGILSHPLEDIIEQEEESMKTSSGSKKDHPLRILSRQNLAEEKKEGSSDETELELVMAASLSSMKSHDILAKLEALRNTASGVSLNTTSDENASEMAVYRRASQLEEYAMLRVKEIEENKLKGKKKKLGGLNCCQIQSMVSSGSTVVDWSQIEKKKEQEKCAQEEEQRKEALRERRARLKITELEIKRERSLIDKELDDKRGLANSIARQLQHFSLSPCRSGPKHLRSSSSSTQHHRIDPPMCSLPSTPTMSHRKISEQKRSMQSSNNSLPRHHSRRKSSADKLPPTSERKSSKDRRTRTNSNSKDDELLWRSPYSHMTSPKTYGGPGTSSSGRGSSVPGSDFEHNATSSSIVPGTEKRSKRQSYSASSGYESASNDYHCYTKSSIFDKVKNANEERMNFARQADQIRHRQRQLKKELEDAKRAIGQVDDVRVVNDHQNLNGLSRTTLIDTLLQENRILEKRLVACRNHSMLVTTFI</sequence>
<feature type="compositionally biased region" description="Low complexity" evidence="7">
    <location>
        <begin position="390"/>
        <end position="400"/>
    </location>
</feature>
<dbReference type="OrthoDB" id="8862460at2759"/>
<evidence type="ECO:0000256" key="4">
    <source>
        <dbReference type="ARBA" id="ARBA00023212"/>
    </source>
</evidence>
<keyword evidence="4" id="KW-0963">Cytoplasm</keyword>
<evidence type="ECO:0000313" key="9">
    <source>
        <dbReference type="EMBL" id="CAI5453120.1"/>
    </source>
</evidence>
<dbReference type="EMBL" id="CANHGI010000005">
    <property type="protein sequence ID" value="CAI5453120.1"/>
    <property type="molecule type" value="Genomic_DNA"/>
</dbReference>
<keyword evidence="10" id="KW-1185">Reference proteome</keyword>
<evidence type="ECO:0000256" key="1">
    <source>
        <dbReference type="ARBA" id="ARBA00004245"/>
    </source>
</evidence>
<dbReference type="InterPro" id="IPR027640">
    <property type="entry name" value="Kinesin-like_fam"/>
</dbReference>
<feature type="coiled-coil region" evidence="6">
    <location>
        <begin position="697"/>
        <end position="734"/>
    </location>
</feature>
<dbReference type="AlphaFoldDB" id="A0A9P1IXY0"/>
<evidence type="ECO:0000313" key="10">
    <source>
        <dbReference type="Proteomes" id="UP001152747"/>
    </source>
</evidence>
<dbReference type="GO" id="GO:0003777">
    <property type="term" value="F:microtubule motor activity"/>
    <property type="evidence" value="ECO:0007669"/>
    <property type="project" value="InterPro"/>
</dbReference>
<keyword evidence="4" id="KW-0206">Cytoskeleton</keyword>
<feature type="region of interest" description="Disordered" evidence="7">
    <location>
        <begin position="762"/>
        <end position="919"/>
    </location>
</feature>
<dbReference type="GO" id="GO:0008017">
    <property type="term" value="F:microtubule binding"/>
    <property type="evidence" value="ECO:0007669"/>
    <property type="project" value="InterPro"/>
</dbReference>
<dbReference type="InterPro" id="IPR001752">
    <property type="entry name" value="Kinesin_motor_dom"/>
</dbReference>
<feature type="region of interest" description="Disordered" evidence="7">
    <location>
        <begin position="390"/>
        <end position="426"/>
    </location>
</feature>
<dbReference type="Pfam" id="PF16796">
    <property type="entry name" value="Microtub_bd"/>
    <property type="match status" value="1"/>
</dbReference>
<dbReference type="PANTHER" id="PTHR21608:SF7">
    <property type="entry name" value="KINESIN-LIKE PROTEIN CG14535"/>
    <property type="match status" value="1"/>
</dbReference>
<feature type="compositionally biased region" description="Low complexity" evidence="7">
    <location>
        <begin position="909"/>
        <end position="919"/>
    </location>
</feature>
<keyword evidence="3" id="KW-0067">ATP-binding</keyword>
<dbReference type="SUPFAM" id="SSF52540">
    <property type="entry name" value="P-loop containing nucleoside triphosphate hydrolases"/>
    <property type="match status" value="1"/>
</dbReference>
<feature type="region of interest" description="Disordered" evidence="7">
    <location>
        <begin position="346"/>
        <end position="377"/>
    </location>
</feature>
<feature type="compositionally biased region" description="Polar residues" evidence="7">
    <location>
        <begin position="408"/>
        <end position="417"/>
    </location>
</feature>
<accession>A0A9P1IXY0</accession>
<reference evidence="9" key="1">
    <citation type="submission" date="2022-11" db="EMBL/GenBank/DDBJ databases">
        <authorList>
            <person name="Kikuchi T."/>
        </authorList>
    </citation>
    <scope>NUCLEOTIDE SEQUENCE</scope>
    <source>
        <strain evidence="9">PS1010</strain>
    </source>
</reference>
<feature type="domain" description="Kinesin motor" evidence="8">
    <location>
        <begin position="17"/>
        <end position="336"/>
    </location>
</feature>